<protein>
    <submittedName>
        <fullName evidence="2">Uncharacterized protein</fullName>
    </submittedName>
</protein>
<keyword evidence="1" id="KW-0812">Transmembrane</keyword>
<comment type="caution">
    <text evidence="2">The sequence shown here is derived from an EMBL/GenBank/DDBJ whole genome shotgun (WGS) entry which is preliminary data.</text>
</comment>
<name>A0A9Q3ULU5_9GAMM</name>
<sequence>MSHIERLDRIHDSYRRLPLWMRLWILLVLIPVNAAGFFMLHTASGHAVAWASAFVMATNGLTLWRYASLNRALALPHLLAWVPLQAALVARLIGGWGPDALEWDEWLLAVMVVMVNSVALFFDTVASWRWWRDRRVNLAADGL</sequence>
<dbReference type="RefSeq" id="WP_204427407.1">
    <property type="nucleotide sequence ID" value="NZ_ARXL01000004.1"/>
</dbReference>
<feature type="transmembrane region" description="Helical" evidence="1">
    <location>
        <begin position="106"/>
        <end position="126"/>
    </location>
</feature>
<feature type="transmembrane region" description="Helical" evidence="1">
    <location>
        <begin position="73"/>
        <end position="94"/>
    </location>
</feature>
<dbReference type="AlphaFoldDB" id="A0A9Q3ULU5"/>
<evidence type="ECO:0000313" key="2">
    <source>
        <dbReference type="EMBL" id="MCC4307854.1"/>
    </source>
</evidence>
<dbReference type="EMBL" id="JAJGNA010000003">
    <property type="protein sequence ID" value="MCC4307854.1"/>
    <property type="molecule type" value="Genomic_DNA"/>
</dbReference>
<evidence type="ECO:0000256" key="1">
    <source>
        <dbReference type="SAM" id="Phobius"/>
    </source>
</evidence>
<keyword evidence="1" id="KW-1133">Transmembrane helix</keyword>
<gene>
    <name evidence="2" type="ORF">LL252_04645</name>
</gene>
<keyword evidence="3" id="KW-1185">Reference proteome</keyword>
<feature type="transmembrane region" description="Helical" evidence="1">
    <location>
        <begin position="21"/>
        <end position="41"/>
    </location>
</feature>
<accession>A0A9Q3ULU5</accession>
<dbReference type="Proteomes" id="UP001108027">
    <property type="component" value="Unassembled WGS sequence"/>
</dbReference>
<keyword evidence="1" id="KW-0472">Membrane</keyword>
<evidence type="ECO:0000313" key="3">
    <source>
        <dbReference type="Proteomes" id="UP001108027"/>
    </source>
</evidence>
<feature type="transmembrane region" description="Helical" evidence="1">
    <location>
        <begin position="47"/>
        <end position="66"/>
    </location>
</feature>
<proteinExistence type="predicted"/>
<reference evidence="2" key="1">
    <citation type="submission" date="2021-10" db="EMBL/GenBank/DDBJ databases">
        <title>The diversity and Nitrogen Metabolism of Culturable Nitrate-Utilizing Bacteria Within the Oxygen Minimum Zone of the Changjiang (Yangtze River)Estuary.</title>
        <authorList>
            <person name="Zhang D."/>
            <person name="Zheng J."/>
            <person name="Liu S."/>
            <person name="He W."/>
        </authorList>
    </citation>
    <scope>NUCLEOTIDE SEQUENCE</scope>
    <source>
        <strain evidence="2">FXH-223</strain>
    </source>
</reference>
<organism evidence="2 3">
    <name type="scientific">Alloalcanivorax marinus</name>
    <dbReference type="NCBI Taxonomy" id="1177169"/>
    <lineage>
        <taxon>Bacteria</taxon>
        <taxon>Pseudomonadati</taxon>
        <taxon>Pseudomonadota</taxon>
        <taxon>Gammaproteobacteria</taxon>
        <taxon>Oceanospirillales</taxon>
        <taxon>Alcanivoracaceae</taxon>
        <taxon>Alloalcanivorax</taxon>
    </lineage>
</organism>